<dbReference type="Gene3D" id="3.40.50.1970">
    <property type="match status" value="1"/>
</dbReference>
<keyword evidence="1" id="KW-0560">Oxidoreductase</keyword>
<dbReference type="PANTHER" id="PTHR43633:SF1">
    <property type="entry name" value="ALCOHOL DEHYDROGENASE YQHD"/>
    <property type="match status" value="1"/>
</dbReference>
<dbReference type="CDD" id="cd08187">
    <property type="entry name" value="BDH"/>
    <property type="match status" value="1"/>
</dbReference>
<dbReference type="Pfam" id="PF00465">
    <property type="entry name" value="Fe-ADH"/>
    <property type="match status" value="1"/>
</dbReference>
<dbReference type="InterPro" id="IPR056798">
    <property type="entry name" value="ADH_Fe_C"/>
</dbReference>
<evidence type="ECO:0000313" key="5">
    <source>
        <dbReference type="Proteomes" id="UP001206692"/>
    </source>
</evidence>
<dbReference type="EMBL" id="JANGEW010000017">
    <property type="protein sequence ID" value="MCQ5343183.1"/>
    <property type="molecule type" value="Genomic_DNA"/>
</dbReference>
<evidence type="ECO:0000259" key="3">
    <source>
        <dbReference type="Pfam" id="PF25137"/>
    </source>
</evidence>
<sequence>MENFIFENSTKAYFGKGCVSQYLPNLLSQYGKTVMVAYGGGSIKRTGIYDEIMEILTKAGKDVVEFTGIMANPTYAKVLEGAKLAKEHDVDLILAVGGGSVMDCCKAVSLAAVYDGDVWNDFWAKAGTIEVQPLPLGIIMTVSGTGSEMNGGAVITNEDVKVKTGRDYMELNARFALLDPLYTYTVPKLQMVSGAFDSFTHMMETYFSAPDADNVSDSINEALMKSVVRNLRKAIENPEDYEARSNLVWLSTMAENRILKLGKKGDFQGHILEHSLGAFTNCNHGCGLAVLLPVYYRHIKVAGAEKFARFASEVWGISPEGKTTAELANDGVEALASFVKEIGLPTTLRELGMTDDQREWLPQIAAGCVVSPGSYKHLEGDEILAIFEEAW</sequence>
<dbReference type="Proteomes" id="UP001206692">
    <property type="component" value="Unassembled WGS sequence"/>
</dbReference>
<name>A0ABT1STI3_9FIRM</name>
<dbReference type="SUPFAM" id="SSF56796">
    <property type="entry name" value="Dehydroquinate synthase-like"/>
    <property type="match status" value="1"/>
</dbReference>
<protein>
    <submittedName>
        <fullName evidence="4">Iron-containing alcohol dehydrogenase</fullName>
    </submittedName>
</protein>
<dbReference type="RefSeq" id="WP_062412596.1">
    <property type="nucleotide sequence ID" value="NZ_JAJCIO010000014.1"/>
</dbReference>
<evidence type="ECO:0000259" key="2">
    <source>
        <dbReference type="Pfam" id="PF00465"/>
    </source>
</evidence>
<dbReference type="Gene3D" id="1.20.1090.10">
    <property type="entry name" value="Dehydroquinate synthase-like - alpha domain"/>
    <property type="match status" value="1"/>
</dbReference>
<organism evidence="4 5">
    <name type="scientific">Megasphaera massiliensis</name>
    <dbReference type="NCBI Taxonomy" id="1232428"/>
    <lineage>
        <taxon>Bacteria</taxon>
        <taxon>Bacillati</taxon>
        <taxon>Bacillota</taxon>
        <taxon>Negativicutes</taxon>
        <taxon>Veillonellales</taxon>
        <taxon>Veillonellaceae</taxon>
        <taxon>Megasphaera</taxon>
    </lineage>
</organism>
<proteinExistence type="predicted"/>
<keyword evidence="5" id="KW-1185">Reference proteome</keyword>
<reference evidence="4 5" key="1">
    <citation type="submission" date="2022-06" db="EMBL/GenBank/DDBJ databases">
        <title>Isolation of gut microbiota from human fecal samples.</title>
        <authorList>
            <person name="Pamer E.G."/>
            <person name="Barat B."/>
            <person name="Waligurski E."/>
            <person name="Medina S."/>
            <person name="Paddock L."/>
            <person name="Mostad J."/>
        </authorList>
    </citation>
    <scope>NUCLEOTIDE SEQUENCE [LARGE SCALE GENOMIC DNA]</scope>
    <source>
        <strain evidence="4 5">DFI.1.1</strain>
    </source>
</reference>
<evidence type="ECO:0000313" key="4">
    <source>
        <dbReference type="EMBL" id="MCQ5343183.1"/>
    </source>
</evidence>
<dbReference type="Pfam" id="PF25137">
    <property type="entry name" value="ADH_Fe_C"/>
    <property type="match status" value="1"/>
</dbReference>
<accession>A0ABT1STI3</accession>
<feature type="domain" description="Alcohol dehydrogenase iron-type/glycerol dehydrogenase GldA" evidence="2">
    <location>
        <begin position="10"/>
        <end position="180"/>
    </location>
</feature>
<dbReference type="InterPro" id="IPR001670">
    <property type="entry name" value="ADH_Fe/GldA"/>
</dbReference>
<dbReference type="PANTHER" id="PTHR43633">
    <property type="entry name" value="ALCOHOL DEHYDROGENASE YQHD"/>
    <property type="match status" value="1"/>
</dbReference>
<gene>
    <name evidence="4" type="ORF">NE675_09150</name>
</gene>
<dbReference type="InterPro" id="IPR044731">
    <property type="entry name" value="BDH-like"/>
</dbReference>
<comment type="caution">
    <text evidence="4">The sequence shown here is derived from an EMBL/GenBank/DDBJ whole genome shotgun (WGS) entry which is preliminary data.</text>
</comment>
<evidence type="ECO:0000256" key="1">
    <source>
        <dbReference type="ARBA" id="ARBA00023002"/>
    </source>
</evidence>
<feature type="domain" description="Fe-containing alcohol dehydrogenase-like C-terminal" evidence="3">
    <location>
        <begin position="192"/>
        <end position="391"/>
    </location>
</feature>